<reference evidence="1" key="1">
    <citation type="journal article" date="2021" name="PLoS Genet.">
        <title>Mobile Type VI secretion system loci of the gut Bacteroidales display extensive intra-ecosystem transfer, multi-species spread and geographical clustering.</title>
        <authorList>
            <person name="Garcia-Bayona L."/>
            <person name="Coyne M.J."/>
            <person name="Comstock L.E."/>
        </authorList>
    </citation>
    <scope>NUCLEOTIDE SEQUENCE</scope>
    <source>
        <strain evidence="1">CL11T00C20</strain>
    </source>
</reference>
<organism evidence="1 2">
    <name type="scientific">Bacteroides eggerthii</name>
    <dbReference type="NCBI Taxonomy" id="28111"/>
    <lineage>
        <taxon>Bacteria</taxon>
        <taxon>Pseudomonadati</taxon>
        <taxon>Bacteroidota</taxon>
        <taxon>Bacteroidia</taxon>
        <taxon>Bacteroidales</taxon>
        <taxon>Bacteroidaceae</taxon>
        <taxon>Bacteroides</taxon>
    </lineage>
</organism>
<accession>A0A975KKG7</accession>
<evidence type="ECO:0000313" key="2">
    <source>
        <dbReference type="Proteomes" id="UP000679226"/>
    </source>
</evidence>
<name>A0A975KKG7_9BACE</name>
<proteinExistence type="predicted"/>
<dbReference type="KEGG" id="beg:INE88_03952"/>
<gene>
    <name evidence="1" type="ORF">INE88_03952</name>
</gene>
<dbReference type="AlphaFoldDB" id="A0A975KKG7"/>
<protein>
    <submittedName>
        <fullName evidence="1">Uncharacterized protein</fullName>
    </submittedName>
</protein>
<dbReference type="Proteomes" id="UP000679226">
    <property type="component" value="Chromosome"/>
</dbReference>
<dbReference type="EMBL" id="CP072227">
    <property type="protein sequence ID" value="QUT47104.1"/>
    <property type="molecule type" value="Genomic_DNA"/>
</dbReference>
<dbReference type="RefSeq" id="WP_211454570.1">
    <property type="nucleotide sequence ID" value="NZ_CP072227.1"/>
</dbReference>
<evidence type="ECO:0000313" key="1">
    <source>
        <dbReference type="EMBL" id="QUT47104.1"/>
    </source>
</evidence>
<sequence length="208" mass="24804">MFLQGKRILFFSAHLFGYQNDIRLAMESVGAIVDYYDERPANNFLVKGVIRINRNLLAGYINHYYNKIIKETLQKEYDYVFFIKGESISASNVRRLKQFHPEANFIIYHWDSIANNSNAQNLLPYFDRVFSFDKIDCERLGLHFLPLFYTPDYANIPYYDKEIKYDMLFVGTTHSDRYKLVKRIEEQIIKMGGLCLTWFYFPINKQAY</sequence>